<dbReference type="AlphaFoldDB" id="A0A1M4YVY8"/>
<dbReference type="RefSeq" id="WP_072935917.1">
    <property type="nucleotide sequence ID" value="NZ_FQUG01000007.1"/>
</dbReference>
<evidence type="ECO:0000313" key="2">
    <source>
        <dbReference type="Proteomes" id="UP000184404"/>
    </source>
</evidence>
<name>A0A1M4YVY8_9FIRM</name>
<organism evidence="1 2">
    <name type="scientific">Schwartzia succinivorans DSM 10502</name>
    <dbReference type="NCBI Taxonomy" id="1123243"/>
    <lineage>
        <taxon>Bacteria</taxon>
        <taxon>Bacillati</taxon>
        <taxon>Bacillota</taxon>
        <taxon>Negativicutes</taxon>
        <taxon>Selenomonadales</taxon>
        <taxon>Selenomonadaceae</taxon>
        <taxon>Schwartzia</taxon>
    </lineage>
</organism>
<dbReference type="EMBL" id="FQUG01000007">
    <property type="protein sequence ID" value="SHF09900.1"/>
    <property type="molecule type" value="Genomic_DNA"/>
</dbReference>
<dbReference type="OrthoDB" id="574306at2"/>
<keyword evidence="2" id="KW-1185">Reference proteome</keyword>
<dbReference type="STRING" id="1123243.SAMN02745190_01826"/>
<sequence>MDEHLYENVILGTYGMNVMDFSEEQAENIRECVDRLRRNFCHSVCPNRYGEERARDAYMVTYYPYYVEPMRRVMEDWVIPGLRRHYRQLKLAFFSAGPCPELRGVLEALQGKNLYDHLYVHVHDLERGWMEKQRWAWDLCEIDGLRSEMDNLFQVGECDNMRPCDTCRALQLCQRDMYRDTDVYFMQNYLSHVEDVDAYLVQLRDRFDRMKRGAMFAIVDLNYANVRAVLQSICSELPPDMEVRGTNIWNAFPESCPYPFSLPDGLEQRIFVGNLNGQRLIPKRSTRYYYAVLQKRGY</sequence>
<reference evidence="1 2" key="1">
    <citation type="submission" date="2016-11" db="EMBL/GenBank/DDBJ databases">
        <authorList>
            <person name="Jaros S."/>
            <person name="Januszkiewicz K."/>
            <person name="Wedrychowicz H."/>
        </authorList>
    </citation>
    <scope>NUCLEOTIDE SEQUENCE [LARGE SCALE GENOMIC DNA]</scope>
    <source>
        <strain evidence="1 2">DSM 10502</strain>
    </source>
</reference>
<dbReference type="Proteomes" id="UP000184404">
    <property type="component" value="Unassembled WGS sequence"/>
</dbReference>
<evidence type="ECO:0000313" key="1">
    <source>
        <dbReference type="EMBL" id="SHF09900.1"/>
    </source>
</evidence>
<proteinExistence type="predicted"/>
<accession>A0A1M4YVY8</accession>
<gene>
    <name evidence="1" type="ORF">SAMN02745190_01826</name>
</gene>
<protein>
    <submittedName>
        <fullName evidence="1">Uncharacterized protein</fullName>
    </submittedName>
</protein>